<evidence type="ECO:0000256" key="1">
    <source>
        <dbReference type="ARBA" id="ARBA00001863"/>
    </source>
</evidence>
<dbReference type="InterPro" id="IPR011613">
    <property type="entry name" value="GH15-like"/>
</dbReference>
<dbReference type="PANTHER" id="PTHR31616:SF9">
    <property type="entry name" value="GLUCOAMYLASE, INTRACELLULAR SPORULATION-SPECIFIC"/>
    <property type="match status" value="1"/>
</dbReference>
<keyword evidence="4" id="KW-0378">Hydrolase</keyword>
<evidence type="ECO:0000256" key="2">
    <source>
        <dbReference type="ARBA" id="ARBA00006188"/>
    </source>
</evidence>
<evidence type="ECO:0000256" key="7">
    <source>
        <dbReference type="ARBA" id="ARBA00023326"/>
    </source>
</evidence>
<dbReference type="AlphaFoldDB" id="A0A6C0EK46"/>
<keyword evidence="7" id="KW-0624">Polysaccharide degradation</keyword>
<dbReference type="GO" id="GO:0000324">
    <property type="term" value="C:fungal-type vacuole"/>
    <property type="evidence" value="ECO:0007669"/>
    <property type="project" value="TreeGrafter"/>
</dbReference>
<dbReference type="GO" id="GO:0004339">
    <property type="term" value="F:glucan 1,4-alpha-glucosidase activity"/>
    <property type="evidence" value="ECO:0007669"/>
    <property type="project" value="UniProtKB-EC"/>
</dbReference>
<organism evidence="9">
    <name type="scientific">viral metagenome</name>
    <dbReference type="NCBI Taxonomy" id="1070528"/>
    <lineage>
        <taxon>unclassified sequences</taxon>
        <taxon>metagenomes</taxon>
        <taxon>organismal metagenomes</taxon>
    </lineage>
</organism>
<dbReference type="GO" id="GO:0000272">
    <property type="term" value="P:polysaccharide catabolic process"/>
    <property type="evidence" value="ECO:0007669"/>
    <property type="project" value="UniProtKB-KW"/>
</dbReference>
<keyword evidence="5" id="KW-0119">Carbohydrate metabolism</keyword>
<dbReference type="Gene3D" id="1.50.10.10">
    <property type="match status" value="1"/>
</dbReference>
<evidence type="ECO:0000313" key="9">
    <source>
        <dbReference type="EMBL" id="QHT28669.1"/>
    </source>
</evidence>
<keyword evidence="6" id="KW-0326">Glycosidase</keyword>
<dbReference type="InterPro" id="IPR000165">
    <property type="entry name" value="Glucoamylase"/>
</dbReference>
<dbReference type="EC" id="3.2.1.3" evidence="3"/>
<accession>A0A6C0EK46</accession>
<evidence type="ECO:0000256" key="6">
    <source>
        <dbReference type="ARBA" id="ARBA00023295"/>
    </source>
</evidence>
<evidence type="ECO:0000256" key="5">
    <source>
        <dbReference type="ARBA" id="ARBA00023277"/>
    </source>
</evidence>
<dbReference type="Pfam" id="PF00723">
    <property type="entry name" value="Glyco_hydro_15"/>
    <property type="match status" value="1"/>
</dbReference>
<sequence>MYQFKKISNLCILKIKNNIYKNVLYASPSYNPPYRYYWIRDGALVYKCIIDNYILTKDPSFLELLVSYVENETKIQASKTISGLGEPKINLDLSPFNGSWGRPQNDGPPLRGLNMIKLYNTLIETYESMSNKIILPIIYKDIDYIIENYDKPCYDLWEENYGWHFYTRCVQFKCIKEFINFSEKYNINYKKDRVTTVYTELQSKLKHHLDYSIISSFGETGEIIKKNDASIILALCHTDYDATLLEIVHIDKFIKVGEELTLFFKNKYTNNHYNLIGRYENDHYYTGHIWIICSLALAQLYLYNSYNKIGVEIINYVLSIDSNLDLSEQYDVDNEQQLSAKNLSWNYSELYFSYKLLSKIPV</sequence>
<dbReference type="PANTHER" id="PTHR31616">
    <property type="entry name" value="TREHALASE"/>
    <property type="match status" value="1"/>
</dbReference>
<name>A0A6C0EK46_9ZZZZ</name>
<comment type="similarity">
    <text evidence="2">Belongs to the glycosyl hydrolase 15 family.</text>
</comment>
<dbReference type="InterPro" id="IPR012341">
    <property type="entry name" value="6hp_glycosidase-like_sf"/>
</dbReference>
<comment type="catalytic activity">
    <reaction evidence="1">
        <text>Hydrolysis of terminal (1-&gt;4)-linked alpha-D-glucose residues successively from non-reducing ends of the chains with release of beta-D-glucose.</text>
        <dbReference type="EC" id="3.2.1.3"/>
    </reaction>
</comment>
<evidence type="ECO:0000259" key="8">
    <source>
        <dbReference type="Pfam" id="PF00723"/>
    </source>
</evidence>
<dbReference type="InterPro" id="IPR008928">
    <property type="entry name" value="6-hairpin_glycosidase_sf"/>
</dbReference>
<evidence type="ECO:0000256" key="3">
    <source>
        <dbReference type="ARBA" id="ARBA00012593"/>
    </source>
</evidence>
<protein>
    <recommendedName>
        <fullName evidence="3">glucan 1,4-alpha-glucosidase</fullName>
        <ecNumber evidence="3">3.2.1.3</ecNumber>
    </recommendedName>
</protein>
<proteinExistence type="inferred from homology"/>
<reference evidence="9" key="1">
    <citation type="journal article" date="2020" name="Nature">
        <title>Giant virus diversity and host interactions through global metagenomics.</title>
        <authorList>
            <person name="Schulz F."/>
            <person name="Roux S."/>
            <person name="Paez-Espino D."/>
            <person name="Jungbluth S."/>
            <person name="Walsh D.A."/>
            <person name="Denef V.J."/>
            <person name="McMahon K.D."/>
            <person name="Konstantinidis K.T."/>
            <person name="Eloe-Fadrosh E.A."/>
            <person name="Kyrpides N.C."/>
            <person name="Woyke T."/>
        </authorList>
    </citation>
    <scope>NUCLEOTIDE SEQUENCE</scope>
    <source>
        <strain evidence="9">GVMAG-M-3300001351-8</strain>
    </source>
</reference>
<feature type="domain" description="GH15-like" evidence="8">
    <location>
        <begin position="23"/>
        <end position="311"/>
    </location>
</feature>
<evidence type="ECO:0000256" key="4">
    <source>
        <dbReference type="ARBA" id="ARBA00022801"/>
    </source>
</evidence>
<dbReference type="EMBL" id="MN738863">
    <property type="protein sequence ID" value="QHT28669.1"/>
    <property type="molecule type" value="Genomic_DNA"/>
</dbReference>
<dbReference type="SUPFAM" id="SSF48208">
    <property type="entry name" value="Six-hairpin glycosidases"/>
    <property type="match status" value="1"/>
</dbReference>
<dbReference type="PRINTS" id="PR00736">
    <property type="entry name" value="GLHYDRLASE15"/>
</dbReference>